<dbReference type="EMBL" id="BDQF01000015">
    <property type="protein sequence ID" value="GAW83857.1"/>
    <property type="molecule type" value="Genomic_DNA"/>
</dbReference>
<comment type="caution">
    <text evidence="1">The sequence shown here is derived from an EMBL/GenBank/DDBJ whole genome shotgun (WGS) entry which is preliminary data.</text>
</comment>
<proteinExistence type="predicted"/>
<dbReference type="GeneID" id="39750603"/>
<accession>A0A1Y1JRN1</accession>
<gene>
    <name evidence="1" type="ORF">PGO_146550</name>
</gene>
<reference evidence="2" key="1">
    <citation type="submission" date="2017-04" db="EMBL/GenBank/DDBJ databases">
        <title>Plasmodium gonderi genome.</title>
        <authorList>
            <person name="Arisue N."/>
            <person name="Honma H."/>
            <person name="Kawai S."/>
            <person name="Tougan T."/>
            <person name="Tanabe K."/>
            <person name="Horii T."/>
        </authorList>
    </citation>
    <scope>NUCLEOTIDE SEQUENCE [LARGE SCALE GENOMIC DNA]</scope>
    <source>
        <strain evidence="2">ATCC 30045</strain>
    </source>
</reference>
<name>A0A1Y1JRN1_PLAGO</name>
<dbReference type="OrthoDB" id="390430at2759"/>
<dbReference type="Proteomes" id="UP000195521">
    <property type="component" value="Unassembled WGS sequence"/>
</dbReference>
<evidence type="ECO:0000313" key="2">
    <source>
        <dbReference type="Proteomes" id="UP000195521"/>
    </source>
</evidence>
<keyword evidence="2" id="KW-1185">Reference proteome</keyword>
<sequence>MKKVKNEILKFSPFELNNRQSLINFYKVLNKEYICGELHQNIILNPEKKSPFLYLELRKNEITFGFKDTNNDLYQQLVKIKDKKIFGQTLTIHDEQIAHLIKDIKNYSYIQGGALVTFDKTMLKNYVHIQLQKLNEIASK</sequence>
<organism evidence="1 2">
    <name type="scientific">Plasmodium gonderi</name>
    <dbReference type="NCBI Taxonomy" id="77519"/>
    <lineage>
        <taxon>Eukaryota</taxon>
        <taxon>Sar</taxon>
        <taxon>Alveolata</taxon>
        <taxon>Apicomplexa</taxon>
        <taxon>Aconoidasida</taxon>
        <taxon>Haemosporida</taxon>
        <taxon>Plasmodiidae</taxon>
        <taxon>Plasmodium</taxon>
        <taxon>Plasmodium (Plasmodium)</taxon>
    </lineage>
</organism>
<dbReference type="RefSeq" id="XP_028546446.1">
    <property type="nucleotide sequence ID" value="XM_028690645.1"/>
</dbReference>
<dbReference type="OMA" id="EYICGEI"/>
<evidence type="ECO:0000313" key="1">
    <source>
        <dbReference type="EMBL" id="GAW83857.1"/>
    </source>
</evidence>
<protein>
    <submittedName>
        <fullName evidence="1">Uncharacterized protein</fullName>
    </submittedName>
</protein>
<dbReference type="AlphaFoldDB" id="A0A1Y1JRN1"/>